<keyword evidence="3" id="KW-1185">Reference proteome</keyword>
<feature type="compositionally biased region" description="Basic and acidic residues" evidence="1">
    <location>
        <begin position="13"/>
        <end position="26"/>
    </location>
</feature>
<protein>
    <submittedName>
        <fullName evidence="2">Uncharacterized protein</fullName>
    </submittedName>
</protein>
<sequence>MSAAALPTVSDADSTKAERTGRESDAHSTTSADSGNGSLNNVSSSLDSKLLGNFEKLIAAFKVSFVISKQGFIIY</sequence>
<evidence type="ECO:0000313" key="3">
    <source>
        <dbReference type="Proteomes" id="UP000270094"/>
    </source>
</evidence>
<gene>
    <name evidence="2" type="ORF">SVUK_LOCUS10811</name>
</gene>
<dbReference type="EMBL" id="UYYB01095864">
    <property type="protein sequence ID" value="VDM75813.1"/>
    <property type="molecule type" value="Genomic_DNA"/>
</dbReference>
<reference evidence="2 3" key="1">
    <citation type="submission" date="2018-11" db="EMBL/GenBank/DDBJ databases">
        <authorList>
            <consortium name="Pathogen Informatics"/>
        </authorList>
    </citation>
    <scope>NUCLEOTIDE SEQUENCE [LARGE SCALE GENOMIC DNA]</scope>
</reference>
<evidence type="ECO:0000256" key="1">
    <source>
        <dbReference type="SAM" id="MobiDB-lite"/>
    </source>
</evidence>
<organism evidence="2 3">
    <name type="scientific">Strongylus vulgaris</name>
    <name type="common">Blood worm</name>
    <dbReference type="NCBI Taxonomy" id="40348"/>
    <lineage>
        <taxon>Eukaryota</taxon>
        <taxon>Metazoa</taxon>
        <taxon>Ecdysozoa</taxon>
        <taxon>Nematoda</taxon>
        <taxon>Chromadorea</taxon>
        <taxon>Rhabditida</taxon>
        <taxon>Rhabditina</taxon>
        <taxon>Rhabditomorpha</taxon>
        <taxon>Strongyloidea</taxon>
        <taxon>Strongylidae</taxon>
        <taxon>Strongylus</taxon>
    </lineage>
</organism>
<name>A0A3P7J5P8_STRVU</name>
<evidence type="ECO:0000313" key="2">
    <source>
        <dbReference type="EMBL" id="VDM75813.1"/>
    </source>
</evidence>
<dbReference type="AlphaFoldDB" id="A0A3P7J5P8"/>
<dbReference type="Proteomes" id="UP000270094">
    <property type="component" value="Unassembled WGS sequence"/>
</dbReference>
<proteinExistence type="predicted"/>
<feature type="region of interest" description="Disordered" evidence="1">
    <location>
        <begin position="1"/>
        <end position="40"/>
    </location>
</feature>
<accession>A0A3P7J5P8</accession>